<dbReference type="Gene3D" id="1.25.40.10">
    <property type="entry name" value="Tetratricopeptide repeat domain"/>
    <property type="match status" value="1"/>
</dbReference>
<dbReference type="OrthoDB" id="5794262at2"/>
<dbReference type="Pfam" id="PF13525">
    <property type="entry name" value="YfiO"/>
    <property type="match status" value="1"/>
</dbReference>
<comment type="caution">
    <text evidence="4">The sequence shown here is derived from an EMBL/GenBank/DDBJ whole genome shotgun (WGS) entry which is preliminary data.</text>
</comment>
<feature type="signal peptide" evidence="2">
    <location>
        <begin position="1"/>
        <end position="25"/>
    </location>
</feature>
<evidence type="ECO:0000259" key="3">
    <source>
        <dbReference type="Pfam" id="PF13525"/>
    </source>
</evidence>
<sequence>MTEIVMRTGRIGCCLLLALSLGGCAGNQLKQQEQDAAVADVRARLGMGQCDSALAEQVRSLQVPAVLLEAAYQCLTHAELDIAQRLVDSYLGEQENVNERDYAAYLAALIPYARFELAAGDSQLQLDLGREAHAALTGFVRTYPQSGYRAEMVPRVQAVLEGMARAEYDLAVLDQERGQAERARARMRYVQTSYPRSSAAADATAWLLDNQS</sequence>
<accession>A0A2P4EZB7</accession>
<dbReference type="InterPro" id="IPR011990">
    <property type="entry name" value="TPR-like_helical_dom_sf"/>
</dbReference>
<protein>
    <recommendedName>
        <fullName evidence="3">Outer membrane lipoprotein BamD-like domain-containing protein</fullName>
    </recommendedName>
</protein>
<evidence type="ECO:0000256" key="1">
    <source>
        <dbReference type="ARBA" id="ARBA00022729"/>
    </source>
</evidence>
<reference evidence="4 5" key="1">
    <citation type="submission" date="2018-01" db="EMBL/GenBank/DDBJ databases">
        <title>Draft genome of the type strain Pseudomonas oceani DSM 100277 isolated from the deep water in Okinawa trough, northwestern Pacific Ocean.</title>
        <authorList>
            <person name="Gomila M."/>
            <person name="Mulet M."/>
            <person name="Garcia-Valdes E."/>
            <person name="Lalucat J."/>
        </authorList>
    </citation>
    <scope>NUCLEOTIDE SEQUENCE [LARGE SCALE GENOMIC DNA]</scope>
    <source>
        <strain evidence="4 5">DSM 100277</strain>
    </source>
</reference>
<proteinExistence type="predicted"/>
<dbReference type="EMBL" id="PPSK01000002">
    <property type="protein sequence ID" value="POB05838.1"/>
    <property type="molecule type" value="Genomic_DNA"/>
</dbReference>
<dbReference type="Proteomes" id="UP000243451">
    <property type="component" value="Unassembled WGS sequence"/>
</dbReference>
<keyword evidence="5" id="KW-1185">Reference proteome</keyword>
<feature type="chain" id="PRO_5015103252" description="Outer membrane lipoprotein BamD-like domain-containing protein" evidence="2">
    <location>
        <begin position="26"/>
        <end position="212"/>
    </location>
</feature>
<dbReference type="PROSITE" id="PS51257">
    <property type="entry name" value="PROKAR_LIPOPROTEIN"/>
    <property type="match status" value="1"/>
</dbReference>
<evidence type="ECO:0000313" key="5">
    <source>
        <dbReference type="Proteomes" id="UP000243451"/>
    </source>
</evidence>
<evidence type="ECO:0000313" key="4">
    <source>
        <dbReference type="EMBL" id="POB05838.1"/>
    </source>
</evidence>
<evidence type="ECO:0000256" key="2">
    <source>
        <dbReference type="SAM" id="SignalP"/>
    </source>
</evidence>
<keyword evidence="1 2" id="KW-0732">Signal</keyword>
<dbReference type="AlphaFoldDB" id="A0A2P4EZB7"/>
<name>A0A2P4EZB7_9GAMM</name>
<dbReference type="InterPro" id="IPR039565">
    <property type="entry name" value="BamD-like"/>
</dbReference>
<organism evidence="4 5">
    <name type="scientific">Halopseudomonas oceani</name>
    <dbReference type="NCBI Taxonomy" id="1708783"/>
    <lineage>
        <taxon>Bacteria</taxon>
        <taxon>Pseudomonadati</taxon>
        <taxon>Pseudomonadota</taxon>
        <taxon>Gammaproteobacteria</taxon>
        <taxon>Pseudomonadales</taxon>
        <taxon>Pseudomonadaceae</taxon>
        <taxon>Halopseudomonas</taxon>
    </lineage>
</organism>
<gene>
    <name evidence="4" type="ORF">C1949_03915</name>
</gene>
<feature type="domain" description="Outer membrane lipoprotein BamD-like" evidence="3">
    <location>
        <begin position="60"/>
        <end position="206"/>
    </location>
</feature>